<dbReference type="InterPro" id="IPR008271">
    <property type="entry name" value="Ser/Thr_kinase_AS"/>
</dbReference>
<dbReference type="InterPro" id="IPR017441">
    <property type="entry name" value="Protein_kinase_ATP_BS"/>
</dbReference>
<dbReference type="InterPro" id="IPR051931">
    <property type="entry name" value="PAK3-like"/>
</dbReference>
<dbReference type="GO" id="GO:0005524">
    <property type="term" value="F:ATP binding"/>
    <property type="evidence" value="ECO:0007669"/>
    <property type="project" value="UniProtKB-UniRule"/>
</dbReference>
<evidence type="ECO:0000256" key="3">
    <source>
        <dbReference type="ARBA" id="ARBA00022840"/>
    </source>
</evidence>
<keyword evidence="2 4" id="KW-0547">Nucleotide-binding</keyword>
<evidence type="ECO:0000256" key="4">
    <source>
        <dbReference type="PROSITE-ProRule" id="PRU10141"/>
    </source>
</evidence>
<keyword evidence="5" id="KW-0175">Coiled coil</keyword>
<reference evidence="9 10" key="1">
    <citation type="journal article" date="2019" name="Environ. Microbiol.">
        <title>At the nexus of three kingdoms: the genome of the mycorrhizal fungus Gigaspora margarita provides insights into plant, endobacterial and fungal interactions.</title>
        <authorList>
            <person name="Venice F."/>
            <person name="Ghignone S."/>
            <person name="Salvioli di Fossalunga A."/>
            <person name="Amselem J."/>
            <person name="Novero M."/>
            <person name="Xianan X."/>
            <person name="Sedzielewska Toro K."/>
            <person name="Morin E."/>
            <person name="Lipzen A."/>
            <person name="Grigoriev I.V."/>
            <person name="Henrissat B."/>
            <person name="Martin F.M."/>
            <person name="Bonfante P."/>
        </authorList>
    </citation>
    <scope>NUCLEOTIDE SEQUENCE [LARGE SCALE GENOMIC DNA]</scope>
    <source>
        <strain evidence="9 10">BEG34</strain>
    </source>
</reference>
<accession>A0A8H3XID6</accession>
<dbReference type="SMART" id="SM00220">
    <property type="entry name" value="S_TKc"/>
    <property type="match status" value="1"/>
</dbReference>
<comment type="caution">
    <text evidence="9">The sequence shown here is derived from an EMBL/GenBank/DDBJ whole genome shotgun (WGS) entry which is preliminary data.</text>
</comment>
<dbReference type="Gene3D" id="1.10.510.10">
    <property type="entry name" value="Transferase(Phosphotransferase) domain 1"/>
    <property type="match status" value="1"/>
</dbReference>
<gene>
    <name evidence="9" type="ORF">F8M41_025517</name>
</gene>
<evidence type="ECO:0000256" key="7">
    <source>
        <dbReference type="SAM" id="Phobius"/>
    </source>
</evidence>
<feature type="region of interest" description="Disordered" evidence="6">
    <location>
        <begin position="171"/>
        <end position="206"/>
    </location>
</feature>
<evidence type="ECO:0000259" key="8">
    <source>
        <dbReference type="PROSITE" id="PS50011"/>
    </source>
</evidence>
<dbReference type="InterPro" id="IPR000719">
    <property type="entry name" value="Prot_kinase_dom"/>
</dbReference>
<feature type="domain" description="Protein kinase" evidence="8">
    <location>
        <begin position="272"/>
        <end position="558"/>
    </location>
</feature>
<dbReference type="EMBL" id="WTPW01000915">
    <property type="protein sequence ID" value="KAF0469686.1"/>
    <property type="molecule type" value="Genomic_DNA"/>
</dbReference>
<keyword evidence="9" id="KW-0808">Transferase</keyword>
<dbReference type="PROSITE" id="PS50011">
    <property type="entry name" value="PROTEIN_KINASE_DOM"/>
    <property type="match status" value="1"/>
</dbReference>
<evidence type="ECO:0000313" key="9">
    <source>
        <dbReference type="EMBL" id="KAF0469686.1"/>
    </source>
</evidence>
<dbReference type="InterPro" id="IPR011009">
    <property type="entry name" value="Kinase-like_dom_sf"/>
</dbReference>
<keyword evidence="7" id="KW-1133">Transmembrane helix</keyword>
<feature type="coiled-coil region" evidence="5">
    <location>
        <begin position="99"/>
        <end position="126"/>
    </location>
</feature>
<dbReference type="AlphaFoldDB" id="A0A8H3XID6"/>
<dbReference type="Gene3D" id="3.30.200.20">
    <property type="entry name" value="Phosphorylase Kinase, domain 1"/>
    <property type="match status" value="1"/>
</dbReference>
<dbReference type="PANTHER" id="PTHR45832:SF22">
    <property type="entry name" value="SERINE_THREONINE-PROTEIN KINASE SAMKA-RELATED"/>
    <property type="match status" value="1"/>
</dbReference>
<dbReference type="Proteomes" id="UP000439903">
    <property type="component" value="Unassembled WGS sequence"/>
</dbReference>
<evidence type="ECO:0000256" key="1">
    <source>
        <dbReference type="ARBA" id="ARBA00008874"/>
    </source>
</evidence>
<protein>
    <submittedName>
        <fullName evidence="9">Kinase-like protein</fullName>
    </submittedName>
</protein>
<keyword evidence="7" id="KW-0472">Membrane</keyword>
<feature type="compositionally biased region" description="Basic residues" evidence="6">
    <location>
        <begin position="176"/>
        <end position="186"/>
    </location>
</feature>
<organism evidence="9 10">
    <name type="scientific">Gigaspora margarita</name>
    <dbReference type="NCBI Taxonomy" id="4874"/>
    <lineage>
        <taxon>Eukaryota</taxon>
        <taxon>Fungi</taxon>
        <taxon>Fungi incertae sedis</taxon>
        <taxon>Mucoromycota</taxon>
        <taxon>Glomeromycotina</taxon>
        <taxon>Glomeromycetes</taxon>
        <taxon>Diversisporales</taxon>
        <taxon>Gigasporaceae</taxon>
        <taxon>Gigaspora</taxon>
    </lineage>
</organism>
<keyword evidence="7" id="KW-0812">Transmembrane</keyword>
<dbReference type="Pfam" id="PF00069">
    <property type="entry name" value="Pkinase"/>
    <property type="match status" value="1"/>
</dbReference>
<comment type="similarity">
    <text evidence="1">Belongs to the protein kinase superfamily. STE Ser/Thr protein kinase family. STE20 subfamily.</text>
</comment>
<keyword evidence="10" id="KW-1185">Reference proteome</keyword>
<feature type="transmembrane region" description="Helical" evidence="7">
    <location>
        <begin position="12"/>
        <end position="36"/>
    </location>
</feature>
<feature type="binding site" evidence="4">
    <location>
        <position position="301"/>
    </location>
    <ligand>
        <name>ATP</name>
        <dbReference type="ChEBI" id="CHEBI:30616"/>
    </ligand>
</feature>
<dbReference type="OrthoDB" id="266718at2759"/>
<name>A0A8H3XID6_GIGMA</name>
<keyword evidence="3 4" id="KW-0067">ATP-binding</keyword>
<keyword evidence="9" id="KW-0418">Kinase</keyword>
<dbReference type="PROSITE" id="PS00107">
    <property type="entry name" value="PROTEIN_KINASE_ATP"/>
    <property type="match status" value="1"/>
</dbReference>
<sequence>MLHSKRFTDIRWLLPAIIYSALANYAIPGLGDLIFLRILTELIYGRVHKLKEFKPPILSNFPIIFNLRIPLPGKFDQIISHNLHLLSSGSEPDSSKIASERQQTLVDRMKEENRQLLSKLANLETVIKSESPKKILTISRPYNTLHINHTNHTTGNLSSSDNEDDYRNILTNTRNRTSRRSRHNNKRSISCTRQRSSGYSSSSNAATTKNSYLFSSMSTTNNGDTDITGFSSADEGDVAKQLVIDEKAESGNKVYWMHKIIETVEEHDPRFTYSLERIGSGGSGKLYKATDHHTKRVIAVKSINLLDSKLLNVTYSEVIACRILKHPNIITNYKQCIMDNFDHSPDISFFDPSAYKHSLFNENYYPIDNNNYKEFSNPILCLFMEYCEAGSLWEVRNKKLQKRFNEVEVAFVIREVLKGLEYMHGLGIIHRDIKAQNILVNNDGGIKIADFGSASLRCRAKLKLGTLYWMAPEVLKDQIYDCKVDIWSLGILAIELFEGRPPWYPMGQRRVVELIRTVGTPPLPSGISPDLESFIRDCLVIEAECRPSACDLLNHSFLKCCEQINKLSIEK</sequence>
<proteinExistence type="inferred from homology"/>
<dbReference type="PANTHER" id="PTHR45832">
    <property type="entry name" value="SERINE/THREONINE-PROTEIN KINASE SAMKA-RELATED-RELATED"/>
    <property type="match status" value="1"/>
</dbReference>
<evidence type="ECO:0000256" key="6">
    <source>
        <dbReference type="SAM" id="MobiDB-lite"/>
    </source>
</evidence>
<feature type="compositionally biased region" description="Low complexity" evidence="6">
    <location>
        <begin position="196"/>
        <end position="206"/>
    </location>
</feature>
<evidence type="ECO:0000256" key="2">
    <source>
        <dbReference type="ARBA" id="ARBA00022741"/>
    </source>
</evidence>
<dbReference type="SUPFAM" id="SSF56112">
    <property type="entry name" value="Protein kinase-like (PK-like)"/>
    <property type="match status" value="1"/>
</dbReference>
<evidence type="ECO:0000256" key="5">
    <source>
        <dbReference type="SAM" id="Coils"/>
    </source>
</evidence>
<dbReference type="PROSITE" id="PS00108">
    <property type="entry name" value="PROTEIN_KINASE_ST"/>
    <property type="match status" value="1"/>
</dbReference>
<evidence type="ECO:0000313" key="10">
    <source>
        <dbReference type="Proteomes" id="UP000439903"/>
    </source>
</evidence>
<dbReference type="GO" id="GO:0004672">
    <property type="term" value="F:protein kinase activity"/>
    <property type="evidence" value="ECO:0007669"/>
    <property type="project" value="InterPro"/>
</dbReference>